<evidence type="ECO:0000256" key="1">
    <source>
        <dbReference type="ARBA" id="ARBA00011073"/>
    </source>
</evidence>
<keyword evidence="11" id="KW-1185">Reference proteome</keyword>
<accession>U5D6X4</accession>
<dbReference type="EMBL" id="KI392384">
    <property type="protein sequence ID" value="ERN17162.1"/>
    <property type="molecule type" value="Genomic_DNA"/>
</dbReference>
<evidence type="ECO:0000256" key="2">
    <source>
        <dbReference type="ARBA" id="ARBA00022670"/>
    </source>
</evidence>
<dbReference type="InterPro" id="IPR045051">
    <property type="entry name" value="SBT"/>
</dbReference>
<dbReference type="Gramene" id="ERN17162">
    <property type="protein sequence ID" value="ERN17162"/>
    <property type="gene ID" value="AMTR_s00044p00139080"/>
</dbReference>
<dbReference type="Pfam" id="PF00082">
    <property type="entry name" value="Peptidase_S8"/>
    <property type="match status" value="1"/>
</dbReference>
<dbReference type="GO" id="GO:0006508">
    <property type="term" value="P:proteolysis"/>
    <property type="evidence" value="ECO:0007669"/>
    <property type="project" value="UniProtKB-KW"/>
</dbReference>
<evidence type="ECO:0000256" key="6">
    <source>
        <dbReference type="PROSITE-ProRule" id="PRU01240"/>
    </source>
</evidence>
<keyword evidence="8" id="KW-0472">Membrane</keyword>
<dbReference type="InterPro" id="IPR000209">
    <property type="entry name" value="Peptidase_S8/S53_dom"/>
</dbReference>
<keyword evidence="8" id="KW-0812">Transmembrane</keyword>
<name>U5D6X4_AMBTC</name>
<evidence type="ECO:0000256" key="8">
    <source>
        <dbReference type="SAM" id="Phobius"/>
    </source>
</evidence>
<keyword evidence="3" id="KW-0732">Signal</keyword>
<feature type="transmembrane region" description="Helical" evidence="8">
    <location>
        <begin position="12"/>
        <end position="32"/>
    </location>
</feature>
<feature type="domain" description="Peptidase S8/S53" evidence="9">
    <location>
        <begin position="128"/>
        <end position="218"/>
    </location>
</feature>
<gene>
    <name evidence="10" type="ORF">AMTR_s00044p00139080</name>
</gene>
<evidence type="ECO:0000313" key="10">
    <source>
        <dbReference type="EMBL" id="ERN17162.1"/>
    </source>
</evidence>
<dbReference type="STRING" id="13333.U5D6X4"/>
<dbReference type="eggNOG" id="ENOG502QPQR">
    <property type="taxonomic scope" value="Eukaryota"/>
</dbReference>
<evidence type="ECO:0000256" key="5">
    <source>
        <dbReference type="ARBA" id="ARBA00022825"/>
    </source>
</evidence>
<dbReference type="Gene3D" id="3.30.70.80">
    <property type="entry name" value="Peptidase S8 propeptide/proteinase inhibitor I9"/>
    <property type="match status" value="1"/>
</dbReference>
<evidence type="ECO:0000259" key="9">
    <source>
        <dbReference type="Pfam" id="PF00082"/>
    </source>
</evidence>
<evidence type="ECO:0000256" key="4">
    <source>
        <dbReference type="ARBA" id="ARBA00022801"/>
    </source>
</evidence>
<keyword evidence="4" id="KW-0378">Hydrolase</keyword>
<comment type="similarity">
    <text evidence="1 6">Belongs to the peptidase S8 family.</text>
</comment>
<reference evidence="11" key="1">
    <citation type="journal article" date="2013" name="Science">
        <title>The Amborella genome and the evolution of flowering plants.</title>
        <authorList>
            <consortium name="Amborella Genome Project"/>
        </authorList>
    </citation>
    <scope>NUCLEOTIDE SEQUENCE [LARGE SCALE GENOMIC DNA]</scope>
</reference>
<dbReference type="Proteomes" id="UP000017836">
    <property type="component" value="Unassembled WGS sequence"/>
</dbReference>
<dbReference type="Gene3D" id="3.40.50.200">
    <property type="entry name" value="Peptidase S8/S53 domain"/>
    <property type="match status" value="1"/>
</dbReference>
<dbReference type="GO" id="GO:0004252">
    <property type="term" value="F:serine-type endopeptidase activity"/>
    <property type="evidence" value="ECO:0007669"/>
    <property type="project" value="InterPro"/>
</dbReference>
<dbReference type="AlphaFoldDB" id="U5D6X4"/>
<dbReference type="PANTHER" id="PTHR10795">
    <property type="entry name" value="PROPROTEIN CONVERTASE SUBTILISIN/KEXIN"/>
    <property type="match status" value="1"/>
</dbReference>
<comment type="caution">
    <text evidence="6">Lacks conserved residue(s) required for the propagation of feature annotation.</text>
</comment>
<dbReference type="InterPro" id="IPR037045">
    <property type="entry name" value="S8pro/Inhibitor_I9_sf"/>
</dbReference>
<keyword evidence="8" id="KW-1133">Transmembrane helix</keyword>
<dbReference type="PRINTS" id="PR00723">
    <property type="entry name" value="SUBTILISIN"/>
</dbReference>
<keyword evidence="2" id="KW-0645">Protease</keyword>
<dbReference type="OMA" id="AMEHTSS"/>
<dbReference type="SUPFAM" id="SSF52743">
    <property type="entry name" value="Subtilisin-like"/>
    <property type="match status" value="1"/>
</dbReference>
<evidence type="ECO:0000256" key="7">
    <source>
        <dbReference type="SAM" id="MobiDB-lite"/>
    </source>
</evidence>
<protein>
    <recommendedName>
        <fullName evidence="9">Peptidase S8/S53 domain-containing protein</fullName>
    </recommendedName>
</protein>
<evidence type="ECO:0000256" key="3">
    <source>
        <dbReference type="ARBA" id="ARBA00022729"/>
    </source>
</evidence>
<dbReference type="PROSITE" id="PS51892">
    <property type="entry name" value="SUBTILASE"/>
    <property type="match status" value="1"/>
</dbReference>
<dbReference type="HOGENOM" id="CLU_1153073_0_0_1"/>
<dbReference type="InterPro" id="IPR015500">
    <property type="entry name" value="Peptidase_S8_subtilisin-rel"/>
</dbReference>
<keyword evidence="5" id="KW-0720">Serine protease</keyword>
<feature type="region of interest" description="Disordered" evidence="7">
    <location>
        <begin position="191"/>
        <end position="219"/>
    </location>
</feature>
<dbReference type="InterPro" id="IPR036852">
    <property type="entry name" value="Peptidase_S8/S53_dom_sf"/>
</dbReference>
<organism evidence="10 11">
    <name type="scientific">Amborella trichopoda</name>
    <dbReference type="NCBI Taxonomy" id="13333"/>
    <lineage>
        <taxon>Eukaryota</taxon>
        <taxon>Viridiplantae</taxon>
        <taxon>Streptophyta</taxon>
        <taxon>Embryophyta</taxon>
        <taxon>Tracheophyta</taxon>
        <taxon>Spermatophyta</taxon>
        <taxon>Magnoliopsida</taxon>
        <taxon>Amborellales</taxon>
        <taxon>Amborellaceae</taxon>
        <taxon>Amborella</taxon>
    </lineage>
</organism>
<proteinExistence type="inferred from homology"/>
<sequence length="241" mass="26132">MDQNHGARDLGKMAGIVFMFFCSMTLVAEFGLASASRQQHPMAQSKTYIVHVRQPVKGIASSKMDRESCNVIDGFAARLTSAEVESMTTKDGFLHAYVDQVIPLQTTRTPRFLGLSPEQGLWHDTRLGSGTIIGVLDGGIWPEHPSLNDTGMPPPPKKWKGWCVDAGQDFNSSHCNNKLIGAQVFSKGAHSAMPNNITDSPRDQDGHGTHTATTAAGSLWVGQGSKIPLGALQQEWPHSRI</sequence>
<evidence type="ECO:0000313" key="11">
    <source>
        <dbReference type="Proteomes" id="UP000017836"/>
    </source>
</evidence>